<proteinExistence type="inferred from homology"/>
<keyword evidence="8 10" id="KW-1133">Transmembrane helix</keyword>
<feature type="transmembrane region" description="Helical" evidence="10">
    <location>
        <begin position="552"/>
        <end position="570"/>
    </location>
</feature>
<dbReference type="GO" id="GO:0016020">
    <property type="term" value="C:membrane"/>
    <property type="evidence" value="ECO:0007669"/>
    <property type="project" value="UniProtKB-SubCell"/>
</dbReference>
<evidence type="ECO:0000256" key="10">
    <source>
        <dbReference type="RuleBase" id="RU362115"/>
    </source>
</evidence>
<dbReference type="STRING" id="4999.A0A1Y1UM05"/>
<feature type="transmembrane region" description="Helical" evidence="10">
    <location>
        <begin position="441"/>
        <end position="464"/>
    </location>
</feature>
<evidence type="ECO:0000256" key="2">
    <source>
        <dbReference type="ARBA" id="ARBA00004141"/>
    </source>
</evidence>
<dbReference type="EC" id="3.4.21.105" evidence="10"/>
<evidence type="ECO:0000256" key="4">
    <source>
        <dbReference type="ARBA" id="ARBA00022670"/>
    </source>
</evidence>
<evidence type="ECO:0000313" key="13">
    <source>
        <dbReference type="EMBL" id="ORX39022.1"/>
    </source>
</evidence>
<feature type="transmembrane region" description="Helical" evidence="10">
    <location>
        <begin position="498"/>
        <end position="518"/>
    </location>
</feature>
<comment type="catalytic activity">
    <reaction evidence="1 10">
        <text>Cleaves type-1 transmembrane domains using a catalytic dyad composed of serine and histidine that are contributed by different transmembrane domains.</text>
        <dbReference type="EC" id="3.4.21.105"/>
    </reaction>
</comment>
<evidence type="ECO:0000256" key="9">
    <source>
        <dbReference type="ARBA" id="ARBA00023136"/>
    </source>
</evidence>
<evidence type="ECO:0000256" key="3">
    <source>
        <dbReference type="ARBA" id="ARBA00009045"/>
    </source>
</evidence>
<comment type="function">
    <text evidence="10">Serine protease involved in intramembrane proteolysis.</text>
</comment>
<evidence type="ECO:0000259" key="12">
    <source>
        <dbReference type="Pfam" id="PF01694"/>
    </source>
</evidence>
<dbReference type="GO" id="GO:0006508">
    <property type="term" value="P:proteolysis"/>
    <property type="evidence" value="ECO:0007669"/>
    <property type="project" value="UniProtKB-KW"/>
</dbReference>
<gene>
    <name evidence="13" type="ORF">BD324DRAFT_618264</name>
</gene>
<feature type="transmembrane region" description="Helical" evidence="10">
    <location>
        <begin position="582"/>
        <end position="600"/>
    </location>
</feature>
<protein>
    <recommendedName>
        <fullName evidence="10">Rhomboid-type serine protease</fullName>
        <ecNumber evidence="10">3.4.21.105</ecNumber>
    </recommendedName>
</protein>
<dbReference type="EMBL" id="NBSH01000003">
    <property type="protein sequence ID" value="ORX39022.1"/>
    <property type="molecule type" value="Genomic_DNA"/>
</dbReference>
<feature type="transmembrane region" description="Helical" evidence="10">
    <location>
        <begin position="530"/>
        <end position="546"/>
    </location>
</feature>
<evidence type="ECO:0000313" key="14">
    <source>
        <dbReference type="Proteomes" id="UP000193218"/>
    </source>
</evidence>
<dbReference type="InterPro" id="IPR022764">
    <property type="entry name" value="Peptidase_S54_rhomboid_dom"/>
</dbReference>
<keyword evidence="6 10" id="KW-0378">Hydrolase</keyword>
<evidence type="ECO:0000256" key="8">
    <source>
        <dbReference type="ARBA" id="ARBA00022989"/>
    </source>
</evidence>
<dbReference type="InParanoid" id="A0A1Y1UM05"/>
<organism evidence="13 14">
    <name type="scientific">Kockovaella imperatae</name>
    <dbReference type="NCBI Taxonomy" id="4999"/>
    <lineage>
        <taxon>Eukaryota</taxon>
        <taxon>Fungi</taxon>
        <taxon>Dikarya</taxon>
        <taxon>Basidiomycota</taxon>
        <taxon>Agaricomycotina</taxon>
        <taxon>Tremellomycetes</taxon>
        <taxon>Tremellales</taxon>
        <taxon>Cuniculitremaceae</taxon>
        <taxon>Kockovaella</taxon>
    </lineage>
</organism>
<comment type="caution">
    <text evidence="13">The sequence shown here is derived from an EMBL/GenBank/DDBJ whole genome shotgun (WGS) entry which is preliminary data.</text>
</comment>
<sequence>MQGQGTAQPLGIPSHHYPSTASSDPASQPSYDQSYPHASSLSSGTLLLEPSSSSHPRSDGLTTAQRVKEGYRQSLPAGPPLPISRSTHFPEYTASTPSGQMSALPNARPYHGAGPQGYTEELNSNAHYDQRRDQGYPDDESYRDSDQIHRRTSMSIGPWDSASQRSEVASSVHHMTLPAPTTVPLSGAPSHLKNKGSFAPSMGGLSYIDEEGQYYRSDSKRPASMLLSNTNKADDLEMRGLVRGAGPMGEYEDGMGGRKVHFPHYDGSPMPYVPFDASGTDQWKEPGGLYETLLFSLGLDRLLALFGKRVGKFPLEQAIERKRRGLGGQRWPVATYTLTIIMTGLMIYELVRNNSLTGSPIATKPNFNYMIGPTPEVLINIGARFPPCMKLVPDIPPDFQLPCLSDTADPPTTSCTVEEICGHGGFGGQTPDQSWRFVLPIFLHVGIIHLLVNMLGQVIVGSLIEREMGTVPFLIVYVAGGIYGFILGGNFVRTGIPSLGASGALFAIQGCIVVDLAMHWKYEERPKLKAFLLFIEFAIGVAIGYIPYAVDGLAHLGGFAMGILAGTVLYPSISETKRHRYIIWSARVVAIVLIILAFVLTTKNFYTTDPNAACRWCRFLSCIPTSANNQCTGTGLTTISSADVPTRRGWMEL</sequence>
<feature type="compositionally biased region" description="Polar residues" evidence="11">
    <location>
        <begin position="17"/>
        <end position="65"/>
    </location>
</feature>
<accession>A0A1Y1UM05</accession>
<keyword evidence="7 10" id="KW-0720">Serine protease</keyword>
<dbReference type="GeneID" id="33556814"/>
<dbReference type="Gene3D" id="1.20.1540.10">
    <property type="entry name" value="Rhomboid-like"/>
    <property type="match status" value="1"/>
</dbReference>
<feature type="compositionally biased region" description="Basic and acidic residues" evidence="11">
    <location>
        <begin position="128"/>
        <end position="149"/>
    </location>
</feature>
<keyword evidence="14" id="KW-1185">Reference proteome</keyword>
<dbReference type="Pfam" id="PF01694">
    <property type="entry name" value="Rhomboid"/>
    <property type="match status" value="1"/>
</dbReference>
<feature type="region of interest" description="Disordered" evidence="11">
    <location>
        <begin position="1"/>
        <end position="170"/>
    </location>
</feature>
<evidence type="ECO:0000256" key="5">
    <source>
        <dbReference type="ARBA" id="ARBA00022692"/>
    </source>
</evidence>
<evidence type="ECO:0000256" key="1">
    <source>
        <dbReference type="ARBA" id="ARBA00000156"/>
    </source>
</evidence>
<comment type="subcellular location">
    <subcellularLocation>
        <location evidence="2 10">Membrane</location>
        <topology evidence="2 10">Multi-pass membrane protein</topology>
    </subcellularLocation>
</comment>
<keyword evidence="4 10" id="KW-0645">Protease</keyword>
<keyword evidence="5 10" id="KW-0812">Transmembrane</keyword>
<reference evidence="13 14" key="1">
    <citation type="submission" date="2017-03" db="EMBL/GenBank/DDBJ databases">
        <title>Widespread Adenine N6-methylation of Active Genes in Fungi.</title>
        <authorList>
            <consortium name="DOE Joint Genome Institute"/>
            <person name="Mondo S.J."/>
            <person name="Dannebaum R.O."/>
            <person name="Kuo R.C."/>
            <person name="Louie K.B."/>
            <person name="Bewick A.J."/>
            <person name="Labutti K."/>
            <person name="Haridas S."/>
            <person name="Kuo A."/>
            <person name="Salamov A."/>
            <person name="Ahrendt S.R."/>
            <person name="Lau R."/>
            <person name="Bowen B.P."/>
            <person name="Lipzen A."/>
            <person name="Sullivan W."/>
            <person name="Andreopoulos W.B."/>
            <person name="Clum A."/>
            <person name="Lindquist E."/>
            <person name="Daum C."/>
            <person name="Northen T.R."/>
            <person name="Ramamoorthy G."/>
            <person name="Schmitz R.J."/>
            <person name="Gryganskyi A."/>
            <person name="Culley D."/>
            <person name="Magnuson J."/>
            <person name="James T.Y."/>
            <person name="O'Malley M.A."/>
            <person name="Stajich J.E."/>
            <person name="Spatafora J.W."/>
            <person name="Visel A."/>
            <person name="Grigoriev I.V."/>
        </authorList>
    </citation>
    <scope>NUCLEOTIDE SEQUENCE [LARGE SCALE GENOMIC DNA]</scope>
    <source>
        <strain evidence="13 14">NRRL Y-17943</strain>
    </source>
</reference>
<dbReference type="SUPFAM" id="SSF144091">
    <property type="entry name" value="Rhomboid-like"/>
    <property type="match status" value="1"/>
</dbReference>
<dbReference type="GO" id="GO:0004252">
    <property type="term" value="F:serine-type endopeptidase activity"/>
    <property type="evidence" value="ECO:0007669"/>
    <property type="project" value="InterPro"/>
</dbReference>
<dbReference type="PANTHER" id="PTHR22936">
    <property type="entry name" value="RHOMBOID-RELATED"/>
    <property type="match status" value="1"/>
</dbReference>
<dbReference type="Proteomes" id="UP000193218">
    <property type="component" value="Unassembled WGS sequence"/>
</dbReference>
<comment type="similarity">
    <text evidence="3 10">Belongs to the peptidase S54 family.</text>
</comment>
<evidence type="ECO:0000256" key="7">
    <source>
        <dbReference type="ARBA" id="ARBA00022825"/>
    </source>
</evidence>
<name>A0A1Y1UM05_9TREE</name>
<dbReference type="PANTHER" id="PTHR22936:SF69">
    <property type="entry name" value="RHOMBOID-LIKE PROTEIN"/>
    <property type="match status" value="1"/>
</dbReference>
<evidence type="ECO:0000256" key="6">
    <source>
        <dbReference type="ARBA" id="ARBA00022801"/>
    </source>
</evidence>
<dbReference type="InterPro" id="IPR035952">
    <property type="entry name" value="Rhomboid-like_sf"/>
</dbReference>
<feature type="compositionally biased region" description="Polar residues" evidence="11">
    <location>
        <begin position="93"/>
        <end position="103"/>
    </location>
</feature>
<dbReference type="RefSeq" id="XP_021872885.1">
    <property type="nucleotide sequence ID" value="XM_022015006.1"/>
</dbReference>
<dbReference type="AlphaFoldDB" id="A0A1Y1UM05"/>
<dbReference type="OrthoDB" id="2146116at2759"/>
<feature type="transmembrane region" description="Helical" evidence="10">
    <location>
        <begin position="471"/>
        <end position="492"/>
    </location>
</feature>
<evidence type="ECO:0000256" key="11">
    <source>
        <dbReference type="SAM" id="MobiDB-lite"/>
    </source>
</evidence>
<keyword evidence="9 10" id="KW-0472">Membrane</keyword>
<feature type="domain" description="Peptidase S54 rhomboid" evidence="12">
    <location>
        <begin position="432"/>
        <end position="570"/>
    </location>
</feature>
<comment type="caution">
    <text evidence="10">Lacks conserved residue(s) required for the propagation of feature annotation.</text>
</comment>
<dbReference type="InterPro" id="IPR002610">
    <property type="entry name" value="Peptidase_S54_rhomboid-like"/>
</dbReference>